<keyword evidence="11" id="KW-1185">Reference proteome</keyword>
<dbReference type="EMBL" id="KV454407">
    <property type="protein sequence ID" value="ODQ67231.1"/>
    <property type="molecule type" value="Genomic_DNA"/>
</dbReference>
<organism evidence="10 11">
    <name type="scientific">Nadsonia fulvescens var. elongata DSM 6958</name>
    <dbReference type="NCBI Taxonomy" id="857566"/>
    <lineage>
        <taxon>Eukaryota</taxon>
        <taxon>Fungi</taxon>
        <taxon>Dikarya</taxon>
        <taxon>Ascomycota</taxon>
        <taxon>Saccharomycotina</taxon>
        <taxon>Dipodascomycetes</taxon>
        <taxon>Dipodascales</taxon>
        <taxon>Dipodascales incertae sedis</taxon>
        <taxon>Nadsonia</taxon>
    </lineage>
</organism>
<reference evidence="10 11" key="1">
    <citation type="journal article" date="2016" name="Proc. Natl. Acad. Sci. U.S.A.">
        <title>Comparative genomics of biotechnologically important yeasts.</title>
        <authorList>
            <person name="Riley R."/>
            <person name="Haridas S."/>
            <person name="Wolfe K.H."/>
            <person name="Lopes M.R."/>
            <person name="Hittinger C.T."/>
            <person name="Goeker M."/>
            <person name="Salamov A.A."/>
            <person name="Wisecaver J.H."/>
            <person name="Long T.M."/>
            <person name="Calvey C.H."/>
            <person name="Aerts A.L."/>
            <person name="Barry K.W."/>
            <person name="Choi C."/>
            <person name="Clum A."/>
            <person name="Coughlan A.Y."/>
            <person name="Deshpande S."/>
            <person name="Douglass A.P."/>
            <person name="Hanson S.J."/>
            <person name="Klenk H.-P."/>
            <person name="LaButti K.M."/>
            <person name="Lapidus A."/>
            <person name="Lindquist E.A."/>
            <person name="Lipzen A.M."/>
            <person name="Meier-Kolthoff J.P."/>
            <person name="Ohm R.A."/>
            <person name="Otillar R.P."/>
            <person name="Pangilinan J.L."/>
            <person name="Peng Y."/>
            <person name="Rokas A."/>
            <person name="Rosa C.A."/>
            <person name="Scheuner C."/>
            <person name="Sibirny A.A."/>
            <person name="Slot J.C."/>
            <person name="Stielow J.B."/>
            <person name="Sun H."/>
            <person name="Kurtzman C.P."/>
            <person name="Blackwell M."/>
            <person name="Grigoriev I.V."/>
            <person name="Jeffries T.W."/>
        </authorList>
    </citation>
    <scope>NUCLEOTIDE SEQUENCE [LARGE SCALE GENOMIC DNA]</scope>
    <source>
        <strain evidence="10 11">DSM 6958</strain>
    </source>
</reference>
<feature type="domain" description="ML-like" evidence="9">
    <location>
        <begin position="26"/>
        <end position="164"/>
    </location>
</feature>
<evidence type="ECO:0000256" key="1">
    <source>
        <dbReference type="ARBA" id="ARBA00004141"/>
    </source>
</evidence>
<dbReference type="Proteomes" id="UP000095009">
    <property type="component" value="Unassembled WGS sequence"/>
</dbReference>
<feature type="chain" id="PRO_5009133912" evidence="8">
    <location>
        <begin position="24"/>
        <end position="774"/>
    </location>
</feature>
<dbReference type="AlphaFoldDB" id="A0A1E3PP82"/>
<dbReference type="GO" id="GO:0055085">
    <property type="term" value="P:transmembrane transport"/>
    <property type="evidence" value="ECO:0007669"/>
    <property type="project" value="TreeGrafter"/>
</dbReference>
<dbReference type="InterPro" id="IPR032800">
    <property type="entry name" value="TRP_N"/>
</dbReference>
<dbReference type="GO" id="GO:0016020">
    <property type="term" value="C:membrane"/>
    <property type="evidence" value="ECO:0007669"/>
    <property type="project" value="UniProtKB-SubCell"/>
</dbReference>
<feature type="transmembrane region" description="Helical" evidence="7">
    <location>
        <begin position="411"/>
        <end position="432"/>
    </location>
</feature>
<feature type="transmembrane region" description="Helical" evidence="7">
    <location>
        <begin position="474"/>
        <end position="494"/>
    </location>
</feature>
<evidence type="ECO:0000256" key="4">
    <source>
        <dbReference type="ARBA" id="ARBA00022729"/>
    </source>
</evidence>
<evidence type="ECO:0000259" key="9">
    <source>
        <dbReference type="SMART" id="SM01320"/>
    </source>
</evidence>
<dbReference type="InterPro" id="IPR010308">
    <property type="entry name" value="TRP_C"/>
</dbReference>
<feature type="signal peptide" evidence="8">
    <location>
        <begin position="1"/>
        <end position="23"/>
    </location>
</feature>
<feature type="transmembrane region" description="Helical" evidence="7">
    <location>
        <begin position="564"/>
        <end position="590"/>
    </location>
</feature>
<evidence type="ECO:0000313" key="10">
    <source>
        <dbReference type="EMBL" id="ODQ67231.1"/>
    </source>
</evidence>
<gene>
    <name evidence="10" type="ORF">NADFUDRAFT_21115</name>
</gene>
<dbReference type="GO" id="GO:0009272">
    <property type="term" value="P:fungal-type cell wall biogenesis"/>
    <property type="evidence" value="ECO:0007669"/>
    <property type="project" value="TreeGrafter"/>
</dbReference>
<feature type="transmembrane region" description="Helical" evidence="7">
    <location>
        <begin position="529"/>
        <end position="552"/>
    </location>
</feature>
<proteinExistence type="inferred from homology"/>
<sequence>MRLFSSFMAVFLGLLSFTIGVLADDNFLAASSLVTCMDKSLFSASQFDVKFYPNNRTVHYSIVATSEIDGKITAVADVYAYGFKILSQTIDFCSLNLAQICPISPGQIDLTSTSELGKSIVDGIPGIAYTFPNLDAIAIVSIYTPDGTKVACLQATFDNGKTVNHIYVKWITAVIAGIGLLTSAIASAFGHSNTAAHIAANSVSLFVYFQTTVIFTMEAVARLPPIASAWGQNLAWSMGLIEVPFMQKIFRWFVQATGGKPTTYLSFKTISILIQKRFLSTDDILKLNELSSSLSKRATSIYEPFSTSTLLVLRGILRVAYEAHIEQTSVVLTGITIFFFFSILLSVAFMLIVMFLMLMIKVNVLQKDRFSYFRLNWLLILKGTLLRIVLIGFPQLLILSMWEFIQRDSPAVIVLAVFALIMVILVLGWAFYKVSAVARRSMHEFKTPSYLLFADQTNLNRYGFLYIQYNAAHYYFVTIYFGYVFCKSCFISFAQSSGKTQALALFIFELAFFVMVCVIRPFMDKRTNILNIIIGLVNTINAFMFMFFSQLFGQPAAVASIMGVVFFVLNAIFSLILIIMTLTTCTIALLSKNPDNKYHPSKDDRDSFIKPAGDINGKNGLVELTALGAAAQADHDEQEWRDSIAAVELDENKFLYTTNSDNNSNLSNKGGPYDGFSSGVIPASLNIGSRQAEFDPERSGLNEHSQDFVAPCAPARSFNSLTSSDFDMNGRQTRGTFGNDDFEFYNNSDNTGSINDTRGLTANDEATAFINHKN</sequence>
<evidence type="ECO:0000313" key="11">
    <source>
        <dbReference type="Proteomes" id="UP000095009"/>
    </source>
</evidence>
<evidence type="ECO:0000256" key="6">
    <source>
        <dbReference type="ARBA" id="ARBA00023136"/>
    </source>
</evidence>
<dbReference type="OrthoDB" id="5212126at2759"/>
<dbReference type="PANTHER" id="PTHR31145">
    <property type="entry name" value="INTEGRAL MEMBRANE PROTEIN (AFU_ORTHOLOGUE AFUA_7G01610)"/>
    <property type="match status" value="1"/>
</dbReference>
<keyword evidence="4 8" id="KW-0732">Signal</keyword>
<feature type="transmembrane region" description="Helical" evidence="7">
    <location>
        <begin position="337"/>
        <end position="364"/>
    </location>
</feature>
<evidence type="ECO:0000256" key="7">
    <source>
        <dbReference type="SAM" id="Phobius"/>
    </source>
</evidence>
<feature type="transmembrane region" description="Helical" evidence="7">
    <location>
        <begin position="385"/>
        <end position="405"/>
    </location>
</feature>
<keyword evidence="3 7" id="KW-0812">Transmembrane</keyword>
<dbReference type="PANTHER" id="PTHR31145:SF4">
    <property type="entry name" value="FLAVIN CARRIER PROTEIN 1-RELATED"/>
    <property type="match status" value="1"/>
</dbReference>
<keyword evidence="6 7" id="KW-0472">Membrane</keyword>
<accession>A0A1E3PP82</accession>
<keyword evidence="5 7" id="KW-1133">Transmembrane helix</keyword>
<protein>
    <submittedName>
        <fullName evidence="10">TRP-domain-containing protein</fullName>
    </submittedName>
</protein>
<name>A0A1E3PP82_9ASCO</name>
<dbReference type="Pfam" id="PF14558">
    <property type="entry name" value="TRP_N"/>
    <property type="match status" value="1"/>
</dbReference>
<evidence type="ECO:0000256" key="2">
    <source>
        <dbReference type="ARBA" id="ARBA00010642"/>
    </source>
</evidence>
<evidence type="ECO:0000256" key="3">
    <source>
        <dbReference type="ARBA" id="ARBA00022692"/>
    </source>
</evidence>
<dbReference type="STRING" id="857566.A0A1E3PP82"/>
<dbReference type="SMART" id="SM01320">
    <property type="entry name" value="TRP_N"/>
    <property type="match status" value="1"/>
</dbReference>
<evidence type="ECO:0000256" key="8">
    <source>
        <dbReference type="SAM" id="SignalP"/>
    </source>
</evidence>
<evidence type="ECO:0000256" key="5">
    <source>
        <dbReference type="ARBA" id="ARBA00022989"/>
    </source>
</evidence>
<dbReference type="Pfam" id="PF06011">
    <property type="entry name" value="TRP"/>
    <property type="match status" value="1"/>
</dbReference>
<feature type="transmembrane region" description="Helical" evidence="7">
    <location>
        <begin position="500"/>
        <end position="522"/>
    </location>
</feature>
<dbReference type="InterPro" id="IPR040241">
    <property type="entry name" value="TRP_Flc/Pkd2-like"/>
</dbReference>
<comment type="similarity">
    <text evidence="2">Belongs to the transient receptor potential (TRP) ion channel family.</text>
</comment>
<comment type="subcellular location">
    <subcellularLocation>
        <location evidence="1">Membrane</location>
        <topology evidence="1">Multi-pass membrane protein</topology>
    </subcellularLocation>
</comment>